<evidence type="ECO:0000256" key="8">
    <source>
        <dbReference type="ARBA" id="ARBA00023136"/>
    </source>
</evidence>
<dbReference type="AlphaFoldDB" id="A0A2Z3JF93"/>
<dbReference type="Proteomes" id="UP000245368">
    <property type="component" value="Chromosome"/>
</dbReference>
<evidence type="ECO:0000313" key="12">
    <source>
        <dbReference type="EMBL" id="AWN23857.1"/>
    </source>
</evidence>
<feature type="transmembrane region" description="Helical" evidence="9">
    <location>
        <begin position="21"/>
        <end position="44"/>
    </location>
</feature>
<organism evidence="12 13">
    <name type="scientific">Deinococcus irradiatisoli</name>
    <dbReference type="NCBI Taxonomy" id="2202254"/>
    <lineage>
        <taxon>Bacteria</taxon>
        <taxon>Thermotogati</taxon>
        <taxon>Deinococcota</taxon>
        <taxon>Deinococci</taxon>
        <taxon>Deinococcales</taxon>
        <taxon>Deinococcaceae</taxon>
        <taxon>Deinococcus</taxon>
    </lineage>
</organism>
<comment type="subcellular location">
    <subcellularLocation>
        <location evidence="1 9">Cell membrane</location>
        <topology evidence="1 9">Multi-pass membrane protein</topology>
    </subcellularLocation>
</comment>
<dbReference type="PANTHER" id="PTHR30425">
    <property type="entry name" value="PHOSPHATE TRANSPORT SYSTEM PERMEASE PROTEIN PST"/>
    <property type="match status" value="1"/>
</dbReference>
<gene>
    <name evidence="12" type="primary">pstC</name>
    <name evidence="12" type="ORF">DKM44_11975</name>
</gene>
<dbReference type="KEGG" id="dez:DKM44_11975"/>
<keyword evidence="4 10" id="KW-1003">Cell membrane</keyword>
<reference evidence="12 13" key="1">
    <citation type="submission" date="2018-05" db="EMBL/GenBank/DDBJ databases">
        <title>Complete Genome Sequence of Deinococcus sp. strain 17bor-2.</title>
        <authorList>
            <person name="Srinivasan S."/>
        </authorList>
    </citation>
    <scope>NUCLEOTIDE SEQUENCE [LARGE SCALE GENOMIC DNA]</scope>
    <source>
        <strain evidence="12 13">17bor-2</strain>
    </source>
</reference>
<evidence type="ECO:0000256" key="5">
    <source>
        <dbReference type="ARBA" id="ARBA00022592"/>
    </source>
</evidence>
<dbReference type="GO" id="GO:0005886">
    <property type="term" value="C:plasma membrane"/>
    <property type="evidence" value="ECO:0007669"/>
    <property type="project" value="UniProtKB-SubCell"/>
</dbReference>
<dbReference type="EMBL" id="CP029494">
    <property type="protein sequence ID" value="AWN23857.1"/>
    <property type="molecule type" value="Genomic_DNA"/>
</dbReference>
<dbReference type="Pfam" id="PF00528">
    <property type="entry name" value="BPD_transp_1"/>
    <property type="match status" value="1"/>
</dbReference>
<comment type="function">
    <text evidence="10">Part of the binding-protein-dependent transport system for phosphate; probably responsible for the translocation of the substrate across the membrane.</text>
</comment>
<dbReference type="InterPro" id="IPR035906">
    <property type="entry name" value="MetI-like_sf"/>
</dbReference>
<dbReference type="OrthoDB" id="9785113at2"/>
<name>A0A2Z3JF93_9DEIO</name>
<dbReference type="InterPro" id="IPR011864">
    <property type="entry name" value="Phosphate_PstC"/>
</dbReference>
<dbReference type="PROSITE" id="PS50928">
    <property type="entry name" value="ABC_TM1"/>
    <property type="match status" value="1"/>
</dbReference>
<keyword evidence="5 10" id="KW-0592">Phosphate transport</keyword>
<feature type="transmembrane region" description="Helical" evidence="9">
    <location>
        <begin position="185"/>
        <end position="208"/>
    </location>
</feature>
<feature type="transmembrane region" description="Helical" evidence="9">
    <location>
        <begin position="74"/>
        <end position="103"/>
    </location>
</feature>
<accession>A0A2Z3JF93</accession>
<keyword evidence="8 9" id="KW-0472">Membrane</keyword>
<evidence type="ECO:0000256" key="10">
    <source>
        <dbReference type="RuleBase" id="RU363054"/>
    </source>
</evidence>
<protein>
    <recommendedName>
        <fullName evidence="10">Phosphate transport system permease protein</fullName>
    </recommendedName>
</protein>
<feature type="transmembrane region" description="Helical" evidence="9">
    <location>
        <begin position="299"/>
        <end position="319"/>
    </location>
</feature>
<evidence type="ECO:0000256" key="6">
    <source>
        <dbReference type="ARBA" id="ARBA00022692"/>
    </source>
</evidence>
<feature type="transmembrane region" description="Helical" evidence="9">
    <location>
        <begin position="115"/>
        <end position="136"/>
    </location>
</feature>
<keyword evidence="13" id="KW-1185">Reference proteome</keyword>
<dbReference type="PANTHER" id="PTHR30425:SF1">
    <property type="entry name" value="PHOSPHATE TRANSPORT SYSTEM PERMEASE PROTEIN PSTC"/>
    <property type="match status" value="1"/>
</dbReference>
<evidence type="ECO:0000313" key="13">
    <source>
        <dbReference type="Proteomes" id="UP000245368"/>
    </source>
</evidence>
<evidence type="ECO:0000256" key="2">
    <source>
        <dbReference type="ARBA" id="ARBA00007069"/>
    </source>
</evidence>
<evidence type="ECO:0000256" key="9">
    <source>
        <dbReference type="RuleBase" id="RU363032"/>
    </source>
</evidence>
<feature type="domain" description="ABC transmembrane type-1" evidence="11">
    <location>
        <begin position="78"/>
        <end position="319"/>
    </location>
</feature>
<evidence type="ECO:0000259" key="11">
    <source>
        <dbReference type="PROSITE" id="PS50928"/>
    </source>
</evidence>
<keyword evidence="7 9" id="KW-1133">Transmembrane helix</keyword>
<dbReference type="NCBIfam" id="TIGR02138">
    <property type="entry name" value="phosphate_pstC"/>
    <property type="match status" value="1"/>
</dbReference>
<dbReference type="GO" id="GO:0005315">
    <property type="term" value="F:phosphate transmembrane transporter activity"/>
    <property type="evidence" value="ECO:0007669"/>
    <property type="project" value="InterPro"/>
</dbReference>
<comment type="similarity">
    <text evidence="2 10">Belongs to the binding-protein-dependent transport system permease family. CysTW subfamily.</text>
</comment>
<sequence>MHETVPRKVTLPKLGSRGDGVFRTVILGLSLIIALTFVLSIVLLGQQSWPAIQKFGLGFLTTNVWNPVTSEYGALSLVMGTLLTSFLALVISVPLAIASSLFVAEYAPKWLANPVGYLVELLAAVPSVVYGLWALFALKPLFQQVQLALYTDYPDLTAHCAELFNAGRTSLPCFVMPQVPTGLGFLLAVTILAIMILPFTASVARDVIRLVPADQREAMYALGATKWEVIRLAILPYARAGILGGVILALGRALGETLAVAMVIGNTPEVIKSIWAPTATMASMIANQFGDAQEGLQRASVVALGLTLFFVSVFVNLIARTLIVRLTPKGL</sequence>
<dbReference type="InterPro" id="IPR051124">
    <property type="entry name" value="Phosphate_Transport_Permease"/>
</dbReference>
<evidence type="ECO:0000256" key="7">
    <source>
        <dbReference type="ARBA" id="ARBA00022989"/>
    </source>
</evidence>
<proteinExistence type="inferred from homology"/>
<dbReference type="CDD" id="cd06261">
    <property type="entry name" value="TM_PBP2"/>
    <property type="match status" value="1"/>
</dbReference>
<dbReference type="RefSeq" id="WP_109827585.1">
    <property type="nucleotide sequence ID" value="NZ_CP029494.1"/>
</dbReference>
<dbReference type="InterPro" id="IPR000515">
    <property type="entry name" value="MetI-like"/>
</dbReference>
<dbReference type="GO" id="GO:0006817">
    <property type="term" value="P:phosphate ion transport"/>
    <property type="evidence" value="ECO:0007669"/>
    <property type="project" value="UniProtKB-KW"/>
</dbReference>
<dbReference type="Gene3D" id="1.10.3720.10">
    <property type="entry name" value="MetI-like"/>
    <property type="match status" value="1"/>
</dbReference>
<evidence type="ECO:0000256" key="3">
    <source>
        <dbReference type="ARBA" id="ARBA00022448"/>
    </source>
</evidence>
<feature type="transmembrane region" description="Helical" evidence="9">
    <location>
        <begin position="229"/>
        <end position="250"/>
    </location>
</feature>
<evidence type="ECO:0000256" key="4">
    <source>
        <dbReference type="ARBA" id="ARBA00022475"/>
    </source>
</evidence>
<keyword evidence="3 9" id="KW-0813">Transport</keyword>
<dbReference type="SUPFAM" id="SSF161098">
    <property type="entry name" value="MetI-like"/>
    <property type="match status" value="1"/>
</dbReference>
<evidence type="ECO:0000256" key="1">
    <source>
        <dbReference type="ARBA" id="ARBA00004651"/>
    </source>
</evidence>
<keyword evidence="6 9" id="KW-0812">Transmembrane</keyword>